<dbReference type="InterPro" id="IPR010982">
    <property type="entry name" value="Lambda_DNA-bd_dom_sf"/>
</dbReference>
<feature type="domain" description="HTH cro/C1-type" evidence="4">
    <location>
        <begin position="37"/>
        <end position="91"/>
    </location>
</feature>
<evidence type="ECO:0000313" key="6">
    <source>
        <dbReference type="Proteomes" id="UP000306562"/>
    </source>
</evidence>
<protein>
    <submittedName>
        <fullName evidence="5">Transcriptional regulator</fullName>
    </submittedName>
</protein>
<reference evidence="5 6" key="1">
    <citation type="submission" date="2019-05" db="EMBL/GenBank/DDBJ databases">
        <authorList>
            <consortium name="Pathogen Informatics"/>
        </authorList>
    </citation>
    <scope>NUCLEOTIDE SEQUENCE [LARGE SCALE GENOMIC DNA]</scope>
    <source>
        <strain evidence="5 6">NCTC10696</strain>
    </source>
</reference>
<dbReference type="InterPro" id="IPR011051">
    <property type="entry name" value="RmlC_Cupin_sf"/>
</dbReference>
<dbReference type="SUPFAM" id="SSF51182">
    <property type="entry name" value="RmlC-like cupins"/>
    <property type="match status" value="1"/>
</dbReference>
<accession>A0AAX3I4H6</accession>
<evidence type="ECO:0000256" key="2">
    <source>
        <dbReference type="ARBA" id="ARBA00023125"/>
    </source>
</evidence>
<evidence type="ECO:0000256" key="1">
    <source>
        <dbReference type="ARBA" id="ARBA00023015"/>
    </source>
</evidence>
<dbReference type="Proteomes" id="UP000306562">
    <property type="component" value="Chromosome"/>
</dbReference>
<keyword evidence="3" id="KW-0804">Transcription</keyword>
<dbReference type="EMBL" id="LR590482">
    <property type="protein sequence ID" value="VTQ97249.1"/>
    <property type="molecule type" value="Genomic_DNA"/>
</dbReference>
<dbReference type="InterPro" id="IPR050807">
    <property type="entry name" value="TransReg_Diox_bact_type"/>
</dbReference>
<dbReference type="CDD" id="cd02209">
    <property type="entry name" value="cupin_XRE_C"/>
    <property type="match status" value="1"/>
</dbReference>
<dbReference type="PANTHER" id="PTHR46797:SF23">
    <property type="entry name" value="HTH-TYPE TRANSCRIPTIONAL REGULATOR SUTR"/>
    <property type="match status" value="1"/>
</dbReference>
<dbReference type="SMART" id="SM00530">
    <property type="entry name" value="HTH_XRE"/>
    <property type="match status" value="1"/>
</dbReference>
<dbReference type="Pfam" id="PF01381">
    <property type="entry name" value="HTH_3"/>
    <property type="match status" value="1"/>
</dbReference>
<dbReference type="SUPFAM" id="SSF47413">
    <property type="entry name" value="lambda repressor-like DNA-binding domains"/>
    <property type="match status" value="1"/>
</dbReference>
<name>A0AAX3I4H6_9PSED</name>
<keyword evidence="2" id="KW-0238">DNA-binding</keyword>
<evidence type="ECO:0000256" key="3">
    <source>
        <dbReference type="ARBA" id="ARBA00023163"/>
    </source>
</evidence>
<organism evidence="5 6">
    <name type="scientific">Pseudomonas synxantha</name>
    <dbReference type="NCBI Taxonomy" id="47883"/>
    <lineage>
        <taxon>Bacteria</taxon>
        <taxon>Pseudomonadati</taxon>
        <taxon>Pseudomonadota</taxon>
        <taxon>Gammaproteobacteria</taxon>
        <taxon>Pseudomonadales</taxon>
        <taxon>Pseudomonadaceae</taxon>
        <taxon>Pseudomonas</taxon>
    </lineage>
</organism>
<dbReference type="Gene3D" id="1.10.260.40">
    <property type="entry name" value="lambda repressor-like DNA-binding domains"/>
    <property type="match status" value="1"/>
</dbReference>
<dbReference type="GO" id="GO:0005829">
    <property type="term" value="C:cytosol"/>
    <property type="evidence" value="ECO:0007669"/>
    <property type="project" value="TreeGrafter"/>
</dbReference>
<dbReference type="Pfam" id="PF07883">
    <property type="entry name" value="Cupin_2"/>
    <property type="match status" value="1"/>
</dbReference>
<dbReference type="InterPro" id="IPR014710">
    <property type="entry name" value="RmlC-like_jellyroll"/>
</dbReference>
<keyword evidence="1" id="KW-0805">Transcription regulation</keyword>
<dbReference type="GO" id="GO:0003677">
    <property type="term" value="F:DNA binding"/>
    <property type="evidence" value="ECO:0007669"/>
    <property type="project" value="UniProtKB-KW"/>
</dbReference>
<dbReference type="AlphaFoldDB" id="A0AAX3I4H6"/>
<evidence type="ECO:0000313" key="5">
    <source>
        <dbReference type="EMBL" id="VTQ97249.1"/>
    </source>
</evidence>
<dbReference type="PANTHER" id="PTHR46797">
    <property type="entry name" value="HTH-TYPE TRANSCRIPTIONAL REGULATOR"/>
    <property type="match status" value="1"/>
</dbReference>
<dbReference type="CDD" id="cd00093">
    <property type="entry name" value="HTH_XRE"/>
    <property type="match status" value="1"/>
</dbReference>
<dbReference type="PROSITE" id="PS50943">
    <property type="entry name" value="HTH_CROC1"/>
    <property type="match status" value="1"/>
</dbReference>
<dbReference type="GO" id="GO:0003700">
    <property type="term" value="F:DNA-binding transcription factor activity"/>
    <property type="evidence" value="ECO:0007669"/>
    <property type="project" value="TreeGrafter"/>
</dbReference>
<dbReference type="InterPro" id="IPR013096">
    <property type="entry name" value="Cupin_2"/>
</dbReference>
<sequence length="205" mass="22956">MRRTAGQYTAHTYQLSNIVHKENPQRASVLQHVSQNVRRLRHAADLSQTALSEKSGVSRRMLVAIEAGEKNVSLSTLDRVAEALEVAFSDLIQAPDAPDHSRINELAWAGEIPGSKAVLLAKATARREVELWEMRLEPGDRYSPEPDPEGWSVQLFVYEGALTLFLDDKEHTVAAGEFYMFASRQSHGYRNEGDVAVRFVRNVVI</sequence>
<dbReference type="InterPro" id="IPR001387">
    <property type="entry name" value="Cro/C1-type_HTH"/>
</dbReference>
<proteinExistence type="predicted"/>
<evidence type="ECO:0000259" key="4">
    <source>
        <dbReference type="PROSITE" id="PS50943"/>
    </source>
</evidence>
<dbReference type="Gene3D" id="2.60.120.10">
    <property type="entry name" value="Jelly Rolls"/>
    <property type="match status" value="1"/>
</dbReference>
<gene>
    <name evidence="5" type="ORF">NCTC10696_02022</name>
</gene>